<dbReference type="GO" id="GO:0015833">
    <property type="term" value="P:peptide transport"/>
    <property type="evidence" value="ECO:0007669"/>
    <property type="project" value="TreeGrafter"/>
</dbReference>
<dbReference type="SUPFAM" id="SSF53850">
    <property type="entry name" value="Periplasmic binding protein-like II"/>
    <property type="match status" value="1"/>
</dbReference>
<organism evidence="6 7">
    <name type="scientific">Limobrevibacterium gyesilva</name>
    <dbReference type="NCBI Taxonomy" id="2991712"/>
    <lineage>
        <taxon>Bacteria</taxon>
        <taxon>Pseudomonadati</taxon>
        <taxon>Pseudomonadota</taxon>
        <taxon>Alphaproteobacteria</taxon>
        <taxon>Acetobacterales</taxon>
        <taxon>Acetobacteraceae</taxon>
        <taxon>Limobrevibacterium</taxon>
    </lineage>
</organism>
<evidence type="ECO:0000256" key="2">
    <source>
        <dbReference type="ARBA" id="ARBA00005695"/>
    </source>
</evidence>
<evidence type="ECO:0000313" key="7">
    <source>
        <dbReference type="Proteomes" id="UP001165679"/>
    </source>
</evidence>
<reference evidence="6" key="2">
    <citation type="submission" date="2022-10" db="EMBL/GenBank/DDBJ databases">
        <authorList>
            <person name="Trinh H.N."/>
        </authorList>
    </citation>
    <scope>NUCLEOTIDE SEQUENCE</scope>
    <source>
        <strain evidence="6">RN2-1</strain>
    </source>
</reference>
<gene>
    <name evidence="6" type="ORF">OL599_01760</name>
</gene>
<keyword evidence="3 4" id="KW-0732">Signal</keyword>
<dbReference type="InterPro" id="IPR039424">
    <property type="entry name" value="SBP_5"/>
</dbReference>
<feature type="chain" id="PRO_5041264036" evidence="4">
    <location>
        <begin position="25"/>
        <end position="526"/>
    </location>
</feature>
<evidence type="ECO:0000259" key="5">
    <source>
        <dbReference type="Pfam" id="PF00496"/>
    </source>
</evidence>
<keyword evidence="7" id="KW-1185">Reference proteome</keyword>
<dbReference type="GO" id="GO:1904680">
    <property type="term" value="F:peptide transmembrane transporter activity"/>
    <property type="evidence" value="ECO:0007669"/>
    <property type="project" value="TreeGrafter"/>
</dbReference>
<dbReference type="GO" id="GO:0030288">
    <property type="term" value="C:outer membrane-bounded periplasmic space"/>
    <property type="evidence" value="ECO:0007669"/>
    <property type="project" value="UniProtKB-ARBA"/>
</dbReference>
<comment type="similarity">
    <text evidence="2">Belongs to the bacterial solute-binding protein 5 family.</text>
</comment>
<evidence type="ECO:0000256" key="1">
    <source>
        <dbReference type="ARBA" id="ARBA00004418"/>
    </source>
</evidence>
<dbReference type="PIRSF" id="PIRSF002741">
    <property type="entry name" value="MppA"/>
    <property type="match status" value="1"/>
</dbReference>
<dbReference type="RefSeq" id="WP_264711871.1">
    <property type="nucleotide sequence ID" value="NZ_JAPDNT010000001.1"/>
</dbReference>
<name>A0AA41YHC5_9PROT</name>
<dbReference type="Gene3D" id="3.40.190.10">
    <property type="entry name" value="Periplasmic binding protein-like II"/>
    <property type="match status" value="1"/>
</dbReference>
<dbReference type="InterPro" id="IPR000914">
    <property type="entry name" value="SBP_5_dom"/>
</dbReference>
<feature type="domain" description="Solute-binding protein family 5" evidence="5">
    <location>
        <begin position="73"/>
        <end position="435"/>
    </location>
</feature>
<evidence type="ECO:0000256" key="3">
    <source>
        <dbReference type="ARBA" id="ARBA00022729"/>
    </source>
</evidence>
<reference evidence="6" key="1">
    <citation type="submission" date="2022-09" db="EMBL/GenBank/DDBJ databases">
        <title>Rhodovastum sp. nov. RN2-1 isolated from soil in Seongnam, South Korea.</title>
        <authorList>
            <person name="Le N.T."/>
        </authorList>
    </citation>
    <scope>NUCLEOTIDE SEQUENCE</scope>
    <source>
        <strain evidence="6">RN2-1</strain>
    </source>
</reference>
<dbReference type="CDD" id="cd08517">
    <property type="entry name" value="PBP2_NikA_DppA_OppA_like_13"/>
    <property type="match status" value="1"/>
</dbReference>
<dbReference type="Pfam" id="PF00496">
    <property type="entry name" value="SBP_bac_5"/>
    <property type="match status" value="1"/>
</dbReference>
<dbReference type="GO" id="GO:0043190">
    <property type="term" value="C:ATP-binding cassette (ABC) transporter complex"/>
    <property type="evidence" value="ECO:0007669"/>
    <property type="project" value="InterPro"/>
</dbReference>
<comment type="caution">
    <text evidence="6">The sequence shown here is derived from an EMBL/GenBank/DDBJ whole genome shotgun (WGS) entry which is preliminary data.</text>
</comment>
<dbReference type="EMBL" id="JAPDNT010000001">
    <property type="protein sequence ID" value="MCW3473294.1"/>
    <property type="molecule type" value="Genomic_DNA"/>
</dbReference>
<dbReference type="Proteomes" id="UP001165679">
    <property type="component" value="Unassembled WGS sequence"/>
</dbReference>
<comment type="subcellular location">
    <subcellularLocation>
        <location evidence="1">Periplasm</location>
    </subcellularLocation>
</comment>
<sequence length="526" mass="59529">MISRRQLGALAGAAALSPALAAHAEEPRRGGRLNLIVQPEPASAFIGINRLGPSAFVGSKINEGLLSFGRDLKPRPMLAESWEVSPDGLTYVFRLRRNAAWHDGRPFTSADVVYSITEFLPKVFSRSRAVFTNVDRVTAVDAHTVELKMKHPFPGLLTVFERSGGTMVPRHIYEGTDPYRNPANEKPIGTGPFKFAEWRRGSFIRLERNENYWQPDRPYLDEIYFHVVPDANGRSVAFETGQVDVLRGGDVEWFEVRRLARLPEVEVTEAGWEFLSPLAWFNLNLRNPPLNDVRFRRALSHAIDRNFIVRTIFAGFGTPCDGPMTRGMAFSDPAAWTTYKYDTRAAIALLDEMGLRPGRDGIRAELRFLPLPYGETWLRLGDYLRERLRAIGIRLNVTPVDMPTLVQRVNAGDFDIFSNFVYMLPDPAMNFTQVYRSDMKAIGTSSNLGGYDNPELTAMLLRAERTQDRAERQRLYTEIQKILTRDVPILWTHEIGFLTLHRKKVRNLMATGLGTDDTLADTWLAG</sequence>
<dbReference type="PANTHER" id="PTHR30290">
    <property type="entry name" value="PERIPLASMIC BINDING COMPONENT OF ABC TRANSPORTER"/>
    <property type="match status" value="1"/>
</dbReference>
<dbReference type="InterPro" id="IPR030678">
    <property type="entry name" value="Peptide/Ni-bd"/>
</dbReference>
<protein>
    <submittedName>
        <fullName evidence="6">ABC transporter substrate-binding protein</fullName>
    </submittedName>
</protein>
<dbReference type="AlphaFoldDB" id="A0AA41YHC5"/>
<evidence type="ECO:0000313" key="6">
    <source>
        <dbReference type="EMBL" id="MCW3473294.1"/>
    </source>
</evidence>
<proteinExistence type="inferred from homology"/>
<accession>A0AA41YHC5</accession>
<dbReference type="PANTHER" id="PTHR30290:SF38">
    <property type="entry name" value="D,D-DIPEPTIDE-BINDING PERIPLASMIC PROTEIN DDPA-RELATED"/>
    <property type="match status" value="1"/>
</dbReference>
<dbReference type="Gene3D" id="3.10.105.10">
    <property type="entry name" value="Dipeptide-binding Protein, Domain 3"/>
    <property type="match status" value="1"/>
</dbReference>
<evidence type="ECO:0000256" key="4">
    <source>
        <dbReference type="SAM" id="SignalP"/>
    </source>
</evidence>
<feature type="signal peptide" evidence="4">
    <location>
        <begin position="1"/>
        <end position="24"/>
    </location>
</feature>